<evidence type="ECO:0000313" key="2">
    <source>
        <dbReference type="Proteomes" id="UP000290495"/>
    </source>
</evidence>
<geneLocation type="plasmid" evidence="1 2">
    <name>2</name>
</geneLocation>
<dbReference type="AlphaFoldDB" id="A0A449ARV7"/>
<sequence>MIIWMLTDTNNIGDNGVNVSNLSYFIQNKLINFEDLLSDEKTVKEFIKSFTKETVFVPSVENDVIFKLQLTRYLSIQFKILSFRRRTKISLVLL</sequence>
<proteinExistence type="predicted"/>
<dbReference type="EMBL" id="LR215011">
    <property type="protein sequence ID" value="VEU69231.1"/>
    <property type="molecule type" value="Genomic_DNA"/>
</dbReference>
<keyword evidence="1" id="KW-0614">Plasmid</keyword>
<protein>
    <submittedName>
        <fullName evidence="1">Uncharacterized protein</fullName>
    </submittedName>
</protein>
<dbReference type="Proteomes" id="UP000290495">
    <property type="component" value="Plasmid 2"/>
</dbReference>
<evidence type="ECO:0000313" key="1">
    <source>
        <dbReference type="EMBL" id="VEU69231.1"/>
    </source>
</evidence>
<reference evidence="1 2" key="1">
    <citation type="submission" date="2019-01" db="EMBL/GenBank/DDBJ databases">
        <authorList>
            <consortium name="Pathogen Informatics"/>
        </authorList>
    </citation>
    <scope>NUCLEOTIDE SEQUENCE [LARGE SCALE GENOMIC DNA]</scope>
    <source>
        <strain evidence="1 2">NCTC10146</strain>
        <plasmid evidence="2">2</plasmid>
    </source>
</reference>
<gene>
    <name evidence="1" type="ORF">NCTC10146_00720</name>
</gene>
<organism evidence="1 2">
    <name type="scientific">Mycoplasmopsis canis</name>
    <dbReference type="NCBI Taxonomy" id="29555"/>
    <lineage>
        <taxon>Bacteria</taxon>
        <taxon>Bacillati</taxon>
        <taxon>Mycoplasmatota</taxon>
        <taxon>Mycoplasmoidales</taxon>
        <taxon>Metamycoplasmataceae</taxon>
        <taxon>Mycoplasmopsis</taxon>
    </lineage>
</organism>
<dbReference type="RefSeq" id="WP_223212200.1">
    <property type="nucleotide sequence ID" value="NZ_LR215011.1"/>
</dbReference>
<accession>A0A449ARV7</accession>
<name>A0A449ARV7_9BACT</name>